<comment type="pathway">
    <text evidence="1">Protein modification; protein ubiquitination.</text>
</comment>
<evidence type="ECO:0000256" key="1">
    <source>
        <dbReference type="ARBA" id="ARBA00004906"/>
    </source>
</evidence>
<dbReference type="Proteomes" id="UP000222542">
    <property type="component" value="Unassembled WGS sequence"/>
</dbReference>
<dbReference type="PANTHER" id="PTHR11165">
    <property type="entry name" value="SKP1"/>
    <property type="match status" value="1"/>
</dbReference>
<dbReference type="Gramene" id="PHT93248">
    <property type="protein sequence ID" value="PHT93248"/>
    <property type="gene ID" value="T459_01130"/>
</dbReference>
<dbReference type="InterPro" id="IPR036296">
    <property type="entry name" value="SKP1-like_dim_sf"/>
</dbReference>
<reference evidence="3 4" key="2">
    <citation type="journal article" date="2017" name="Genome Biol.">
        <title>New reference genome sequences of hot pepper reveal the massive evolution of plant disease-resistance genes by retroduplication.</title>
        <authorList>
            <person name="Kim S."/>
            <person name="Park J."/>
            <person name="Yeom S.I."/>
            <person name="Kim Y.M."/>
            <person name="Seo E."/>
            <person name="Kim K.T."/>
            <person name="Kim M.S."/>
            <person name="Lee J.M."/>
            <person name="Cheong K."/>
            <person name="Shin H.S."/>
            <person name="Kim S.B."/>
            <person name="Han K."/>
            <person name="Lee J."/>
            <person name="Park M."/>
            <person name="Lee H.A."/>
            <person name="Lee H.Y."/>
            <person name="Lee Y."/>
            <person name="Oh S."/>
            <person name="Lee J.H."/>
            <person name="Choi E."/>
            <person name="Choi E."/>
            <person name="Lee S.E."/>
            <person name="Jeon J."/>
            <person name="Kim H."/>
            <person name="Choi G."/>
            <person name="Song H."/>
            <person name="Lee J."/>
            <person name="Lee S.C."/>
            <person name="Kwon J.K."/>
            <person name="Lee H.Y."/>
            <person name="Koo N."/>
            <person name="Hong Y."/>
            <person name="Kim R.W."/>
            <person name="Kang W.H."/>
            <person name="Huh J.H."/>
            <person name="Kang B.C."/>
            <person name="Yang T.J."/>
            <person name="Lee Y.H."/>
            <person name="Bennetzen J.L."/>
            <person name="Choi D."/>
        </authorList>
    </citation>
    <scope>NUCLEOTIDE SEQUENCE [LARGE SCALE GENOMIC DNA]</scope>
    <source>
        <strain evidence="4">cv. CM334</strain>
    </source>
</reference>
<feature type="domain" description="SKP1 component dimerisation" evidence="2">
    <location>
        <begin position="20"/>
        <end position="64"/>
    </location>
</feature>
<accession>A0A2G3AGD9</accession>
<evidence type="ECO:0000313" key="4">
    <source>
        <dbReference type="Proteomes" id="UP000222542"/>
    </source>
</evidence>
<dbReference type="GO" id="GO:0006511">
    <property type="term" value="P:ubiquitin-dependent protein catabolic process"/>
    <property type="evidence" value="ECO:0007669"/>
    <property type="project" value="InterPro"/>
</dbReference>
<dbReference type="AlphaFoldDB" id="A0A2G3AGD9"/>
<name>A0A2G3AGD9_CAPAN</name>
<dbReference type="SUPFAM" id="SSF81382">
    <property type="entry name" value="Skp1 dimerisation domain-like"/>
    <property type="match status" value="1"/>
</dbReference>
<organism evidence="3 4">
    <name type="scientific">Capsicum annuum</name>
    <name type="common">Capsicum pepper</name>
    <dbReference type="NCBI Taxonomy" id="4072"/>
    <lineage>
        <taxon>Eukaryota</taxon>
        <taxon>Viridiplantae</taxon>
        <taxon>Streptophyta</taxon>
        <taxon>Embryophyta</taxon>
        <taxon>Tracheophyta</taxon>
        <taxon>Spermatophyta</taxon>
        <taxon>Magnoliopsida</taxon>
        <taxon>eudicotyledons</taxon>
        <taxon>Gunneridae</taxon>
        <taxon>Pentapetalae</taxon>
        <taxon>asterids</taxon>
        <taxon>lamiids</taxon>
        <taxon>Solanales</taxon>
        <taxon>Solanaceae</taxon>
        <taxon>Solanoideae</taxon>
        <taxon>Capsiceae</taxon>
        <taxon>Capsicum</taxon>
    </lineage>
</organism>
<dbReference type="OMA" id="IHEENAW"/>
<gene>
    <name evidence="3" type="ORF">T459_01130</name>
</gene>
<evidence type="ECO:0000259" key="2">
    <source>
        <dbReference type="Pfam" id="PF01466"/>
    </source>
</evidence>
<keyword evidence="4" id="KW-1185">Reference proteome</keyword>
<comment type="caution">
    <text evidence="3">The sequence shown here is derived from an EMBL/GenBank/DDBJ whole genome shotgun (WGS) entry which is preliminary data.</text>
</comment>
<dbReference type="InterPro" id="IPR016072">
    <property type="entry name" value="Skp1_comp_dimer"/>
</dbReference>
<dbReference type="SMR" id="A0A2G3AGD9"/>
<dbReference type="EMBL" id="AYRZ02000001">
    <property type="protein sequence ID" value="PHT93248.1"/>
    <property type="molecule type" value="Genomic_DNA"/>
</dbReference>
<evidence type="ECO:0000313" key="3">
    <source>
        <dbReference type="EMBL" id="PHT93248.1"/>
    </source>
</evidence>
<reference evidence="3 4" key="1">
    <citation type="journal article" date="2014" name="Nat. Genet.">
        <title>Genome sequence of the hot pepper provides insights into the evolution of pungency in Capsicum species.</title>
        <authorList>
            <person name="Kim S."/>
            <person name="Park M."/>
            <person name="Yeom S.I."/>
            <person name="Kim Y.M."/>
            <person name="Lee J.M."/>
            <person name="Lee H.A."/>
            <person name="Seo E."/>
            <person name="Choi J."/>
            <person name="Cheong K."/>
            <person name="Kim K.T."/>
            <person name="Jung K."/>
            <person name="Lee G.W."/>
            <person name="Oh S.K."/>
            <person name="Bae C."/>
            <person name="Kim S.B."/>
            <person name="Lee H.Y."/>
            <person name="Kim S.Y."/>
            <person name="Kim M.S."/>
            <person name="Kang B.C."/>
            <person name="Jo Y.D."/>
            <person name="Yang H.B."/>
            <person name="Jeong H.J."/>
            <person name="Kang W.H."/>
            <person name="Kwon J.K."/>
            <person name="Shin C."/>
            <person name="Lim J.Y."/>
            <person name="Park J.H."/>
            <person name="Huh J.H."/>
            <person name="Kim J.S."/>
            <person name="Kim B.D."/>
            <person name="Cohen O."/>
            <person name="Paran I."/>
            <person name="Suh M.C."/>
            <person name="Lee S.B."/>
            <person name="Kim Y.K."/>
            <person name="Shin Y."/>
            <person name="Noh S.J."/>
            <person name="Park J."/>
            <person name="Seo Y.S."/>
            <person name="Kwon S.Y."/>
            <person name="Kim H.A."/>
            <person name="Park J.M."/>
            <person name="Kim H.J."/>
            <person name="Choi S.B."/>
            <person name="Bosland P.W."/>
            <person name="Reeves G."/>
            <person name="Jo S.H."/>
            <person name="Lee B.W."/>
            <person name="Cho H.T."/>
            <person name="Choi H.S."/>
            <person name="Lee M.S."/>
            <person name="Yu Y."/>
            <person name="Do Choi Y."/>
            <person name="Park B.S."/>
            <person name="van Deynze A."/>
            <person name="Ashrafi H."/>
            <person name="Hill T."/>
            <person name="Kim W.T."/>
            <person name="Pai H.S."/>
            <person name="Ahn H.K."/>
            <person name="Yeam I."/>
            <person name="Giovannoni J.J."/>
            <person name="Rose J.K."/>
            <person name="Sorensen I."/>
            <person name="Lee S.J."/>
            <person name="Kim R.W."/>
            <person name="Choi I.Y."/>
            <person name="Choi B.S."/>
            <person name="Lim J.S."/>
            <person name="Lee Y.H."/>
            <person name="Choi D."/>
        </authorList>
    </citation>
    <scope>NUCLEOTIDE SEQUENCE [LARGE SCALE GENOMIC DNA]</scope>
    <source>
        <strain evidence="4">cv. CM334</strain>
    </source>
</reference>
<dbReference type="STRING" id="4072.A0A2G3AGD9"/>
<dbReference type="Pfam" id="PF01466">
    <property type="entry name" value="Skp1"/>
    <property type="match status" value="1"/>
</dbReference>
<proteinExistence type="predicted"/>
<protein>
    <submittedName>
        <fullName evidence="3">SKP1-like protein 1B</fullName>
    </submittedName>
</protein>
<dbReference type="InterPro" id="IPR011333">
    <property type="entry name" value="SKP1/BTB/POZ_sf"/>
</dbReference>
<dbReference type="InterPro" id="IPR016897">
    <property type="entry name" value="SKP1"/>
</dbReference>
<sequence>MDVVLITFQAANYLNIKIQLDLTYQTVADMIKGNTLEEIHKTFNIKNDFTSEEGEEARRENAWAFE</sequence>
<dbReference type="Gene3D" id="3.30.710.10">
    <property type="entry name" value="Potassium Channel Kv1.1, Chain A"/>
    <property type="match status" value="1"/>
</dbReference>